<feature type="compositionally biased region" description="Basic and acidic residues" evidence="2">
    <location>
        <begin position="245"/>
        <end position="285"/>
    </location>
</feature>
<sequence length="905" mass="103047">MVLSYQELLREAAKAQLRRLCTVKKKRVNLNVPSWVVQEFKSRPQNETAALLMSCNFDKAKFISSLEIVVKKRSSLKVTIEEEWLTEKEMKDDYGWSPKNVYDGMEEYYVVIKEKGSREQEQVEEETRKKSKALEASEEPNLSAGAFDGLTKLQERQSAEVAVPAVPEALSQTKKKLRKFLDAMIQKSGKIRCLVREINDSYSKSDLLQKSRRQLEEELQKLDSQYDACNTVMLRGEVNGFQPENAKKYEKKDADLSPGENRKPTVKQEKNEKNKKEKKEKEKKEKGRSKHGKGKSAGNALQTLSKDVGEGALASAIAAMQWSIQTTMRQMASTCRAVIRAARGVLSDIGETAAEASSGLIELSRCTLSNSERDVERVSRKYNLQLPVPIREIQKSPGVRYSGNFHVIALESWLQFIIDHNVWHMLLGLHNADPKRERALLREFWRLYRLAEPDHQVWAEIEKHGIKVEHLLPVVMHGDEGCGRKRGPFLVTSYHSMIGFGTVLANANRKTKSYLQLRLNYVGSTHSSRMITGCLPKMHKDEQALDDLLTFMTGDCLRSFQQGVTGKHGERYHAACLNAVGDWAWLQKCGHLERSYLNIPKKALVQTSKPKGICHLCHAGRLEHDFEDLSLNPSWLQTMYCDEPWTVRPVLLHLAHCPSRPADFFSYDLWHAFHLGMAKSFAASTLARITDRFPESTVDSRFERLTSLFLTFADEHREPTYITALTKESCGWYDRKTYPNGQWSKGHVSTVLLRFLQSYFARFDVSDDIILSKAKAATSAINTCLHDMYSSDLWLEPSLSHQIGGKGMEFLQLYQQLAKVSHDQGEALYPYMPKAHIVHHVMLRCATSRGAILNPLTFGVQVDEDFIGKKARLARRVGPGQVILRVLQRSLAVSYAYWHEMGFIK</sequence>
<feature type="coiled-coil region" evidence="1">
    <location>
        <begin position="205"/>
        <end position="232"/>
    </location>
</feature>
<dbReference type="EMBL" id="CAXAMN010022028">
    <property type="protein sequence ID" value="CAK9065721.1"/>
    <property type="molecule type" value="Genomic_DNA"/>
</dbReference>
<evidence type="ECO:0000256" key="1">
    <source>
        <dbReference type="SAM" id="Coils"/>
    </source>
</evidence>
<reference evidence="3 4" key="1">
    <citation type="submission" date="2024-02" db="EMBL/GenBank/DDBJ databases">
        <authorList>
            <person name="Chen Y."/>
            <person name="Shah S."/>
            <person name="Dougan E. K."/>
            <person name="Thang M."/>
            <person name="Chan C."/>
        </authorList>
    </citation>
    <scope>NUCLEOTIDE SEQUENCE [LARGE SCALE GENOMIC DNA]</scope>
</reference>
<evidence type="ECO:0000313" key="4">
    <source>
        <dbReference type="Proteomes" id="UP001642484"/>
    </source>
</evidence>
<feature type="region of interest" description="Disordered" evidence="2">
    <location>
        <begin position="243"/>
        <end position="301"/>
    </location>
</feature>
<comment type="caution">
    <text evidence="3">The sequence shown here is derived from an EMBL/GenBank/DDBJ whole genome shotgun (WGS) entry which is preliminary data.</text>
</comment>
<dbReference type="Proteomes" id="UP001642484">
    <property type="component" value="Unassembled WGS sequence"/>
</dbReference>
<feature type="region of interest" description="Disordered" evidence="2">
    <location>
        <begin position="120"/>
        <end position="140"/>
    </location>
</feature>
<proteinExistence type="predicted"/>
<protein>
    <submittedName>
        <fullName evidence="3">Uncharacterized protein</fullName>
    </submittedName>
</protein>
<keyword evidence="1" id="KW-0175">Coiled coil</keyword>
<feature type="compositionally biased region" description="Basic and acidic residues" evidence="2">
    <location>
        <begin position="120"/>
        <end position="135"/>
    </location>
</feature>
<evidence type="ECO:0000313" key="3">
    <source>
        <dbReference type="EMBL" id="CAK9065721.1"/>
    </source>
</evidence>
<accession>A0ABP0NQF4</accession>
<organism evidence="3 4">
    <name type="scientific">Durusdinium trenchii</name>
    <dbReference type="NCBI Taxonomy" id="1381693"/>
    <lineage>
        <taxon>Eukaryota</taxon>
        <taxon>Sar</taxon>
        <taxon>Alveolata</taxon>
        <taxon>Dinophyceae</taxon>
        <taxon>Suessiales</taxon>
        <taxon>Symbiodiniaceae</taxon>
        <taxon>Durusdinium</taxon>
    </lineage>
</organism>
<gene>
    <name evidence="3" type="ORF">CCMP2556_LOCUS32294</name>
</gene>
<keyword evidence="4" id="KW-1185">Reference proteome</keyword>
<name>A0ABP0NQF4_9DINO</name>
<evidence type="ECO:0000256" key="2">
    <source>
        <dbReference type="SAM" id="MobiDB-lite"/>
    </source>
</evidence>